<organism evidence="2">
    <name type="scientific">marine sediment metagenome</name>
    <dbReference type="NCBI Taxonomy" id="412755"/>
    <lineage>
        <taxon>unclassified sequences</taxon>
        <taxon>metagenomes</taxon>
        <taxon>ecological metagenomes</taxon>
    </lineage>
</organism>
<reference evidence="2" key="1">
    <citation type="journal article" date="2014" name="Front. Microbiol.">
        <title>High frequency of phylogenetically diverse reductive dehalogenase-homologous genes in deep subseafloor sedimentary metagenomes.</title>
        <authorList>
            <person name="Kawai M."/>
            <person name="Futagami T."/>
            <person name="Toyoda A."/>
            <person name="Takaki Y."/>
            <person name="Nishi S."/>
            <person name="Hori S."/>
            <person name="Arai W."/>
            <person name="Tsubouchi T."/>
            <person name="Morono Y."/>
            <person name="Uchiyama I."/>
            <person name="Ito T."/>
            <person name="Fujiyama A."/>
            <person name="Inagaki F."/>
            <person name="Takami H."/>
        </authorList>
    </citation>
    <scope>NUCLEOTIDE SEQUENCE</scope>
    <source>
        <strain evidence="2">Expedition CK06-06</strain>
    </source>
</reference>
<feature type="transmembrane region" description="Helical" evidence="1">
    <location>
        <begin position="32"/>
        <end position="52"/>
    </location>
</feature>
<dbReference type="AlphaFoldDB" id="X0WSP7"/>
<dbReference type="EMBL" id="BARS01034805">
    <property type="protein sequence ID" value="GAG26237.1"/>
    <property type="molecule type" value="Genomic_DNA"/>
</dbReference>
<protein>
    <submittedName>
        <fullName evidence="2">Uncharacterized protein</fullName>
    </submittedName>
</protein>
<keyword evidence="1" id="KW-0472">Membrane</keyword>
<comment type="caution">
    <text evidence="2">The sequence shown here is derived from an EMBL/GenBank/DDBJ whole genome shotgun (WGS) entry which is preliminary data.</text>
</comment>
<evidence type="ECO:0000256" key="1">
    <source>
        <dbReference type="SAM" id="Phobius"/>
    </source>
</evidence>
<evidence type="ECO:0000313" key="2">
    <source>
        <dbReference type="EMBL" id="GAG26237.1"/>
    </source>
</evidence>
<proteinExistence type="predicted"/>
<keyword evidence="1" id="KW-1133">Transmembrane helix</keyword>
<keyword evidence="1" id="KW-0812">Transmembrane</keyword>
<gene>
    <name evidence="2" type="ORF">S01H1_53726</name>
</gene>
<accession>X0WSP7</accession>
<name>X0WSP7_9ZZZZ</name>
<sequence length="61" mass="6891">MRRRALQVPERPSCYAPSMLAQQQKLLDDPPAWYPFAVLGGMFAVLLMVGAYNNKYDDKSA</sequence>